<comment type="caution">
    <text evidence="3">The sequence shown here is derived from an EMBL/GenBank/DDBJ whole genome shotgun (WGS) entry which is preliminary data.</text>
</comment>
<evidence type="ECO:0000259" key="2">
    <source>
        <dbReference type="Pfam" id="PF02298"/>
    </source>
</evidence>
<evidence type="ECO:0000256" key="1">
    <source>
        <dbReference type="SAM" id="MobiDB-lite"/>
    </source>
</evidence>
<feature type="domain" description="Phytocyanin" evidence="2">
    <location>
        <begin position="82"/>
        <end position="150"/>
    </location>
</feature>
<name>A0A9P7JKL8_9AGAM</name>
<dbReference type="OrthoDB" id="2331100at2759"/>
<dbReference type="Proteomes" id="UP000807769">
    <property type="component" value="Unassembled WGS sequence"/>
</dbReference>
<dbReference type="InterPro" id="IPR003245">
    <property type="entry name" value="Phytocyanin_dom"/>
</dbReference>
<sequence length="314" mass="31859">MFTYSTPMYGSGSSGGSDGGSGYQSCMQMCAASYAAPTMASSTWSAPPATTTAAGGSGCTHTVIVAPTQGVLRYVPFAINASVGDTVAFVWNANTHTVTKSSELAICNKTSDMPFASGVQNRSFVFTQKVNDTNTTFYYCGVPGHCQKGMFGIINPPNALMGSNGTVSSMMPVMASNSSNMTAMIQYTNMVTANNTMAGNWGGNIDMSGMPPSSYQYMLENVMYTRTFLAANPEVLSADGVDLSSAGTTPLIVPNDITTAATNSSTSSGSPTSGSPTAGATGSSPSPASTGGAGSLGSPSILVSVVVASLAFVL</sequence>
<dbReference type="EMBL" id="JABBWG010000001">
    <property type="protein sequence ID" value="KAG1827354.1"/>
    <property type="molecule type" value="Genomic_DNA"/>
</dbReference>
<feature type="region of interest" description="Disordered" evidence="1">
    <location>
        <begin position="259"/>
        <end position="294"/>
    </location>
</feature>
<accession>A0A9P7JKL8</accession>
<gene>
    <name evidence="3" type="ORF">BJ212DRAFT_1443438</name>
</gene>
<dbReference type="GO" id="GO:0009055">
    <property type="term" value="F:electron transfer activity"/>
    <property type="evidence" value="ECO:0007669"/>
    <property type="project" value="InterPro"/>
</dbReference>
<dbReference type="RefSeq" id="XP_041200201.1">
    <property type="nucleotide sequence ID" value="XM_041337828.1"/>
</dbReference>
<dbReference type="InterPro" id="IPR052953">
    <property type="entry name" value="Ser-rich/MCO-related"/>
</dbReference>
<keyword evidence="4" id="KW-1185">Reference proteome</keyword>
<dbReference type="GeneID" id="64631844"/>
<dbReference type="SUPFAM" id="SSF49503">
    <property type="entry name" value="Cupredoxins"/>
    <property type="match status" value="1"/>
</dbReference>
<proteinExistence type="predicted"/>
<dbReference type="PANTHER" id="PTHR34883:SF15">
    <property type="entry name" value="EXTRACELLULAR SERINE-RICH PROTEIN"/>
    <property type="match status" value="1"/>
</dbReference>
<reference evidence="3" key="1">
    <citation type="journal article" date="2020" name="New Phytol.">
        <title>Comparative genomics reveals dynamic genome evolution in host specialist ectomycorrhizal fungi.</title>
        <authorList>
            <person name="Lofgren L.A."/>
            <person name="Nguyen N.H."/>
            <person name="Vilgalys R."/>
            <person name="Ruytinx J."/>
            <person name="Liao H.L."/>
            <person name="Branco S."/>
            <person name="Kuo A."/>
            <person name="LaButti K."/>
            <person name="Lipzen A."/>
            <person name="Andreopoulos W."/>
            <person name="Pangilinan J."/>
            <person name="Riley R."/>
            <person name="Hundley H."/>
            <person name="Na H."/>
            <person name="Barry K."/>
            <person name="Grigoriev I.V."/>
            <person name="Stajich J.E."/>
            <person name="Kennedy P.G."/>
        </authorList>
    </citation>
    <scope>NUCLEOTIDE SEQUENCE</scope>
    <source>
        <strain evidence="3">MN1</strain>
    </source>
</reference>
<dbReference type="AlphaFoldDB" id="A0A9P7JKL8"/>
<dbReference type="InterPro" id="IPR008972">
    <property type="entry name" value="Cupredoxin"/>
</dbReference>
<dbReference type="Pfam" id="PF02298">
    <property type="entry name" value="Cu_bind_like"/>
    <property type="match status" value="1"/>
</dbReference>
<protein>
    <recommendedName>
        <fullName evidence="2">Phytocyanin domain-containing protein</fullName>
    </recommendedName>
</protein>
<evidence type="ECO:0000313" key="4">
    <source>
        <dbReference type="Proteomes" id="UP000807769"/>
    </source>
</evidence>
<evidence type="ECO:0000313" key="3">
    <source>
        <dbReference type="EMBL" id="KAG1827354.1"/>
    </source>
</evidence>
<dbReference type="PANTHER" id="PTHR34883">
    <property type="entry name" value="SERINE-RICH PROTEIN, PUTATIVE-RELATED-RELATED"/>
    <property type="match status" value="1"/>
</dbReference>
<dbReference type="Gene3D" id="2.60.40.420">
    <property type="entry name" value="Cupredoxins - blue copper proteins"/>
    <property type="match status" value="1"/>
</dbReference>
<organism evidence="3 4">
    <name type="scientific">Suillus subaureus</name>
    <dbReference type="NCBI Taxonomy" id="48587"/>
    <lineage>
        <taxon>Eukaryota</taxon>
        <taxon>Fungi</taxon>
        <taxon>Dikarya</taxon>
        <taxon>Basidiomycota</taxon>
        <taxon>Agaricomycotina</taxon>
        <taxon>Agaricomycetes</taxon>
        <taxon>Agaricomycetidae</taxon>
        <taxon>Boletales</taxon>
        <taxon>Suillineae</taxon>
        <taxon>Suillaceae</taxon>
        <taxon>Suillus</taxon>
    </lineage>
</organism>